<dbReference type="Gene3D" id="1.50.10.150">
    <property type="entry name" value="Voltage-dependent anion channel"/>
    <property type="match status" value="1"/>
</dbReference>
<dbReference type="GO" id="GO:0000319">
    <property type="term" value="F:sulfite transmembrane transporter activity"/>
    <property type="evidence" value="ECO:0007669"/>
    <property type="project" value="TreeGrafter"/>
</dbReference>
<evidence type="ECO:0000256" key="3">
    <source>
        <dbReference type="ARBA" id="ARBA00022448"/>
    </source>
</evidence>
<protein>
    <recommendedName>
        <fullName evidence="11">C4-dicarboxylate transporter/malic acid transport protein</fullName>
    </recommendedName>
</protein>
<keyword evidence="4" id="KW-1003">Cell membrane</keyword>
<dbReference type="Proteomes" id="UP000054007">
    <property type="component" value="Unassembled WGS sequence"/>
</dbReference>
<evidence type="ECO:0000256" key="7">
    <source>
        <dbReference type="ARBA" id="ARBA00023136"/>
    </source>
</evidence>
<sequence>MGSDTTHRTRSMKDVVRNFAPAWFAVNMGTGSISILFNSYPYGSDMPGMKVMSLIFLLLNIGLFLLFSAISIVRYTTWPDIWFIMSSHPAQSMFTGTFPMGFATILTVSVPLVNEHYGVGGKTFLYVLWALWWVDVAVSFSCCWGILHMMKILHTHSLEAMTAIWLLPVVTLIVASSSGGVLASALHQFSPEHALITTAVSVFMNSAGFTLAMMILTVYHYRLVVHGIPPGLGAVSVFLPLGPTGQAGYSILLTGRFFRDYIPKLGSTSEFLGGQGIGHIVHAVCVCISFYLWALCTMWVLFAFLGIQHALRRGPIPFKVQVWGLVFPNGVYAIHTIGMAKTFDSAFLRILGSVYGAGVMLLWVCISAKTVQLVYTREIFQAPCLDAINMEKANGEEIELATLQEVSADRLDGSNQLLRTSSNCTAL</sequence>
<dbReference type="GO" id="GO:0005886">
    <property type="term" value="C:plasma membrane"/>
    <property type="evidence" value="ECO:0007669"/>
    <property type="project" value="UniProtKB-SubCell"/>
</dbReference>
<name>A0A0D7B1S0_9AGAR</name>
<evidence type="ECO:0000256" key="1">
    <source>
        <dbReference type="ARBA" id="ARBA00004651"/>
    </source>
</evidence>
<dbReference type="OrthoDB" id="1099at2759"/>
<evidence type="ECO:0000313" key="10">
    <source>
        <dbReference type="Proteomes" id="UP000054007"/>
    </source>
</evidence>
<dbReference type="InterPro" id="IPR051629">
    <property type="entry name" value="Sulfite_efflux_TDT"/>
</dbReference>
<dbReference type="InterPro" id="IPR004695">
    <property type="entry name" value="SLAC1/Mae1/Ssu1/TehA"/>
</dbReference>
<evidence type="ECO:0000256" key="6">
    <source>
        <dbReference type="ARBA" id="ARBA00022989"/>
    </source>
</evidence>
<dbReference type="InterPro" id="IPR038665">
    <property type="entry name" value="Voltage-dep_anion_channel_sf"/>
</dbReference>
<feature type="transmembrane region" description="Helical" evidence="8">
    <location>
        <begin position="93"/>
        <end position="113"/>
    </location>
</feature>
<keyword evidence="6 8" id="KW-1133">Transmembrane helix</keyword>
<dbReference type="AlphaFoldDB" id="A0A0D7B1S0"/>
<feature type="transmembrane region" description="Helical" evidence="8">
    <location>
        <begin position="320"/>
        <end position="340"/>
    </location>
</feature>
<evidence type="ECO:0000256" key="8">
    <source>
        <dbReference type="SAM" id="Phobius"/>
    </source>
</evidence>
<feature type="transmembrane region" description="Helical" evidence="8">
    <location>
        <begin position="346"/>
        <end position="366"/>
    </location>
</feature>
<dbReference type="EMBL" id="KN880651">
    <property type="protein sequence ID" value="KIY64145.1"/>
    <property type="molecule type" value="Genomic_DNA"/>
</dbReference>
<accession>A0A0D7B1S0</accession>
<evidence type="ECO:0000313" key="9">
    <source>
        <dbReference type="EMBL" id="KIY64145.1"/>
    </source>
</evidence>
<comment type="subcellular location">
    <subcellularLocation>
        <location evidence="1">Cell membrane</location>
        <topology evidence="1">Multi-pass membrane protein</topology>
    </subcellularLocation>
</comment>
<evidence type="ECO:0008006" key="11">
    <source>
        <dbReference type="Google" id="ProtNLM"/>
    </source>
</evidence>
<feature type="transmembrane region" description="Helical" evidence="8">
    <location>
        <begin position="125"/>
        <end position="150"/>
    </location>
</feature>
<gene>
    <name evidence="9" type="ORF">CYLTODRAFT_438308</name>
</gene>
<feature type="transmembrane region" description="Helical" evidence="8">
    <location>
        <begin position="195"/>
        <end position="221"/>
    </location>
</feature>
<proteinExistence type="inferred from homology"/>
<evidence type="ECO:0000256" key="5">
    <source>
        <dbReference type="ARBA" id="ARBA00022692"/>
    </source>
</evidence>
<organism evidence="9 10">
    <name type="scientific">Cylindrobasidium torrendii FP15055 ss-10</name>
    <dbReference type="NCBI Taxonomy" id="1314674"/>
    <lineage>
        <taxon>Eukaryota</taxon>
        <taxon>Fungi</taxon>
        <taxon>Dikarya</taxon>
        <taxon>Basidiomycota</taxon>
        <taxon>Agaricomycotina</taxon>
        <taxon>Agaricomycetes</taxon>
        <taxon>Agaricomycetidae</taxon>
        <taxon>Agaricales</taxon>
        <taxon>Marasmiineae</taxon>
        <taxon>Physalacriaceae</taxon>
        <taxon>Cylindrobasidium</taxon>
    </lineage>
</organism>
<keyword evidence="10" id="KW-1185">Reference proteome</keyword>
<dbReference type="CDD" id="cd09318">
    <property type="entry name" value="TDT_SSU1"/>
    <property type="match status" value="1"/>
</dbReference>
<dbReference type="Pfam" id="PF03595">
    <property type="entry name" value="SLAC1"/>
    <property type="match status" value="1"/>
</dbReference>
<dbReference type="PANTHER" id="PTHR31686">
    <property type="match status" value="1"/>
</dbReference>
<feature type="transmembrane region" description="Helical" evidence="8">
    <location>
        <begin position="51"/>
        <end position="73"/>
    </location>
</feature>
<reference evidence="9 10" key="1">
    <citation type="journal article" date="2015" name="Fungal Genet. Biol.">
        <title>Evolution of novel wood decay mechanisms in Agaricales revealed by the genome sequences of Fistulina hepatica and Cylindrobasidium torrendii.</title>
        <authorList>
            <person name="Floudas D."/>
            <person name="Held B.W."/>
            <person name="Riley R."/>
            <person name="Nagy L.G."/>
            <person name="Koehler G."/>
            <person name="Ransdell A.S."/>
            <person name="Younus H."/>
            <person name="Chow J."/>
            <person name="Chiniquy J."/>
            <person name="Lipzen A."/>
            <person name="Tritt A."/>
            <person name="Sun H."/>
            <person name="Haridas S."/>
            <person name="LaButti K."/>
            <person name="Ohm R.A."/>
            <person name="Kues U."/>
            <person name="Blanchette R.A."/>
            <person name="Grigoriev I.V."/>
            <person name="Minto R.E."/>
            <person name="Hibbett D.S."/>
        </authorList>
    </citation>
    <scope>NUCLEOTIDE SEQUENCE [LARGE SCALE GENOMIC DNA]</scope>
    <source>
        <strain evidence="9 10">FP15055 ss-10</strain>
    </source>
</reference>
<evidence type="ECO:0000256" key="4">
    <source>
        <dbReference type="ARBA" id="ARBA00022475"/>
    </source>
</evidence>
<feature type="transmembrane region" description="Helical" evidence="8">
    <location>
        <begin position="280"/>
        <end position="308"/>
    </location>
</feature>
<keyword evidence="3" id="KW-0813">Transport</keyword>
<evidence type="ECO:0000256" key="2">
    <source>
        <dbReference type="ARBA" id="ARBA00008566"/>
    </source>
</evidence>
<keyword evidence="5 8" id="KW-0812">Transmembrane</keyword>
<comment type="similarity">
    <text evidence="2">Belongs to the tellurite-resistance/dicarboxylate transporter (TDT) family.</text>
</comment>
<dbReference type="PANTHER" id="PTHR31686:SF1">
    <property type="entry name" value="SULFITE EFFLUX PUMP SSU1"/>
    <property type="match status" value="1"/>
</dbReference>
<keyword evidence="7 8" id="KW-0472">Membrane</keyword>
<feature type="transmembrane region" description="Helical" evidence="8">
    <location>
        <begin position="162"/>
        <end position="183"/>
    </location>
</feature>
<feature type="transmembrane region" description="Helical" evidence="8">
    <location>
        <begin position="20"/>
        <end position="39"/>
    </location>
</feature>